<dbReference type="EMBL" id="JAAMPI010001158">
    <property type="protein sequence ID" value="KAF4626408.1"/>
    <property type="molecule type" value="Genomic_DNA"/>
</dbReference>
<keyword evidence="4" id="KW-1185">Reference proteome</keyword>
<gene>
    <name evidence="3" type="ORF">G7Y89_g11753</name>
</gene>
<dbReference type="PANTHER" id="PTHR47843">
    <property type="entry name" value="BTB DOMAIN-CONTAINING PROTEIN-RELATED"/>
    <property type="match status" value="1"/>
</dbReference>
<evidence type="ECO:0000259" key="2">
    <source>
        <dbReference type="PROSITE" id="PS50097"/>
    </source>
</evidence>
<evidence type="ECO:0000256" key="1">
    <source>
        <dbReference type="SAM" id="MobiDB-lite"/>
    </source>
</evidence>
<accession>A0A8H4RBE6</accession>
<comment type="caution">
    <text evidence="3">The sequence shown here is derived from an EMBL/GenBank/DDBJ whole genome shotgun (WGS) entry which is preliminary data.</text>
</comment>
<dbReference type="Pfam" id="PF00651">
    <property type="entry name" value="BTB"/>
    <property type="match status" value="1"/>
</dbReference>
<dbReference type="PANTHER" id="PTHR47843:SF2">
    <property type="entry name" value="BTB DOMAIN-CONTAINING PROTEIN"/>
    <property type="match status" value="1"/>
</dbReference>
<feature type="region of interest" description="Disordered" evidence="1">
    <location>
        <begin position="1"/>
        <end position="27"/>
    </location>
</feature>
<evidence type="ECO:0000313" key="3">
    <source>
        <dbReference type="EMBL" id="KAF4626408.1"/>
    </source>
</evidence>
<feature type="compositionally biased region" description="Polar residues" evidence="1">
    <location>
        <begin position="11"/>
        <end position="26"/>
    </location>
</feature>
<dbReference type="Gene3D" id="3.30.710.10">
    <property type="entry name" value="Potassium Channel Kv1.1, Chain A"/>
    <property type="match status" value="1"/>
</dbReference>
<proteinExistence type="predicted"/>
<feature type="domain" description="BTB" evidence="2">
    <location>
        <begin position="43"/>
        <end position="110"/>
    </location>
</feature>
<reference evidence="3 4" key="1">
    <citation type="submission" date="2020-03" db="EMBL/GenBank/DDBJ databases">
        <title>Draft Genome Sequence of Cudoniella acicularis.</title>
        <authorList>
            <person name="Buettner E."/>
            <person name="Kellner H."/>
        </authorList>
    </citation>
    <scope>NUCLEOTIDE SEQUENCE [LARGE SCALE GENOMIC DNA]</scope>
    <source>
        <strain evidence="3 4">DSM 108380</strain>
    </source>
</reference>
<dbReference type="PROSITE" id="PS50097">
    <property type="entry name" value="BTB"/>
    <property type="match status" value="1"/>
</dbReference>
<organism evidence="3 4">
    <name type="scientific">Cudoniella acicularis</name>
    <dbReference type="NCBI Taxonomy" id="354080"/>
    <lineage>
        <taxon>Eukaryota</taxon>
        <taxon>Fungi</taxon>
        <taxon>Dikarya</taxon>
        <taxon>Ascomycota</taxon>
        <taxon>Pezizomycotina</taxon>
        <taxon>Leotiomycetes</taxon>
        <taxon>Helotiales</taxon>
        <taxon>Tricladiaceae</taxon>
        <taxon>Cudoniella</taxon>
    </lineage>
</organism>
<dbReference type="InterPro" id="IPR000210">
    <property type="entry name" value="BTB/POZ_dom"/>
</dbReference>
<dbReference type="AlphaFoldDB" id="A0A8H4RBE6"/>
<dbReference type="InterPro" id="IPR011333">
    <property type="entry name" value="SKP1/BTB/POZ_sf"/>
</dbReference>
<dbReference type="SUPFAM" id="SSF54695">
    <property type="entry name" value="POZ domain"/>
    <property type="match status" value="1"/>
</dbReference>
<evidence type="ECO:0000313" key="4">
    <source>
        <dbReference type="Proteomes" id="UP000566819"/>
    </source>
</evidence>
<dbReference type="SMART" id="SM00225">
    <property type="entry name" value="BTB"/>
    <property type="match status" value="1"/>
</dbReference>
<dbReference type="Proteomes" id="UP000566819">
    <property type="component" value="Unassembled WGS sequence"/>
</dbReference>
<protein>
    <recommendedName>
        <fullName evidence="2">BTB domain-containing protein</fullName>
    </recommendedName>
</protein>
<feature type="compositionally biased region" description="Acidic residues" evidence="1">
    <location>
        <begin position="1"/>
        <end position="10"/>
    </location>
</feature>
<sequence length="255" mass="29320">MSDNTNEDTEMQSVQGPPTDSGNVANPTAIRPTFDNIFGTEMVDLFVGPEKKRFHVHKSVLCQRVPYFRAMFESEFIEAQENLATFPEDNAESFDVLLIWIYTGKLQQLRRDSVSNKWTWSPIDFFQLAEKLCLPIVMDRTMDTMRAIDCETHMGMGLGSISNTYSKTGTKSAMRKYAIDCLLFIFFESKRHQWPVSTFQDFMKDNPDMAVDFMEGIRAVYDQKKTRLLNPSNTKIPNCQYHCHGADEPCPHSTH</sequence>
<dbReference type="CDD" id="cd18186">
    <property type="entry name" value="BTB_POZ_ZBTB_KLHL-like"/>
    <property type="match status" value="1"/>
</dbReference>
<name>A0A8H4RBE6_9HELO</name>
<dbReference type="OrthoDB" id="6359816at2759"/>